<accession>A0AAD9N5Y7</accession>
<dbReference type="SUPFAM" id="SSF103473">
    <property type="entry name" value="MFS general substrate transporter"/>
    <property type="match status" value="1"/>
</dbReference>
<protein>
    <recommendedName>
        <fullName evidence="5">Major facilitator superfamily (MFS) profile domain-containing protein</fullName>
    </recommendedName>
</protein>
<sequence length="227" mass="24592">MLDKQLMTSSVFQLLLVSIIFGQMGYFSSVIFLPSAANSFFNNRMLSVILVSVMGISDLVGRMLGGYIADLRIIPINHLIGISLFVPGIALLVTSLVPNIWLVFISAILIGSFAGSYSALLTPVIIEYFGLAKVTETYRSVLALSGALTAIGGFLFFFLKLLVDKEDKKTRAEDEKKKAPISENLTEVRVEDDEGQTPVNDGSLVDESVPMTSNGHVDEPVIPESVG</sequence>
<dbReference type="PANTHER" id="PTHR11360">
    <property type="entry name" value="MONOCARBOXYLATE TRANSPORTER"/>
    <property type="match status" value="1"/>
</dbReference>
<evidence type="ECO:0000256" key="1">
    <source>
        <dbReference type="SAM" id="MobiDB-lite"/>
    </source>
</evidence>
<dbReference type="PANTHER" id="PTHR11360:SF284">
    <property type="entry name" value="EG:103B4.3 PROTEIN-RELATED"/>
    <property type="match status" value="1"/>
</dbReference>
<keyword evidence="2" id="KW-0812">Transmembrane</keyword>
<feature type="transmembrane region" description="Helical" evidence="2">
    <location>
        <begin position="12"/>
        <end position="33"/>
    </location>
</feature>
<feature type="transmembrane region" description="Helical" evidence="2">
    <location>
        <begin position="100"/>
        <end position="121"/>
    </location>
</feature>
<gene>
    <name evidence="3" type="ORF">LSH36_237g01007</name>
</gene>
<keyword evidence="2" id="KW-0472">Membrane</keyword>
<dbReference type="InterPro" id="IPR050327">
    <property type="entry name" value="Proton-linked_MCT"/>
</dbReference>
<dbReference type="Gene3D" id="1.20.1250.20">
    <property type="entry name" value="MFS general substrate transporter like domains"/>
    <property type="match status" value="1"/>
</dbReference>
<evidence type="ECO:0008006" key="5">
    <source>
        <dbReference type="Google" id="ProtNLM"/>
    </source>
</evidence>
<feature type="region of interest" description="Disordered" evidence="1">
    <location>
        <begin position="172"/>
        <end position="227"/>
    </location>
</feature>
<keyword evidence="4" id="KW-1185">Reference proteome</keyword>
<name>A0AAD9N5Y7_9ANNE</name>
<dbReference type="AlphaFoldDB" id="A0AAD9N5Y7"/>
<organism evidence="3 4">
    <name type="scientific">Paralvinella palmiformis</name>
    <dbReference type="NCBI Taxonomy" id="53620"/>
    <lineage>
        <taxon>Eukaryota</taxon>
        <taxon>Metazoa</taxon>
        <taxon>Spiralia</taxon>
        <taxon>Lophotrochozoa</taxon>
        <taxon>Annelida</taxon>
        <taxon>Polychaeta</taxon>
        <taxon>Sedentaria</taxon>
        <taxon>Canalipalpata</taxon>
        <taxon>Terebellida</taxon>
        <taxon>Terebelliformia</taxon>
        <taxon>Alvinellidae</taxon>
        <taxon>Paralvinella</taxon>
    </lineage>
</organism>
<dbReference type="EMBL" id="JAODUP010000237">
    <property type="protein sequence ID" value="KAK2155529.1"/>
    <property type="molecule type" value="Genomic_DNA"/>
</dbReference>
<feature type="transmembrane region" description="Helical" evidence="2">
    <location>
        <begin position="45"/>
        <end position="68"/>
    </location>
</feature>
<keyword evidence="2" id="KW-1133">Transmembrane helix</keyword>
<feature type="transmembrane region" description="Helical" evidence="2">
    <location>
        <begin position="141"/>
        <end position="163"/>
    </location>
</feature>
<feature type="transmembrane region" description="Helical" evidence="2">
    <location>
        <begin position="74"/>
        <end position="93"/>
    </location>
</feature>
<proteinExistence type="predicted"/>
<evidence type="ECO:0000313" key="3">
    <source>
        <dbReference type="EMBL" id="KAK2155529.1"/>
    </source>
</evidence>
<dbReference type="Proteomes" id="UP001208570">
    <property type="component" value="Unassembled WGS sequence"/>
</dbReference>
<evidence type="ECO:0000313" key="4">
    <source>
        <dbReference type="Proteomes" id="UP001208570"/>
    </source>
</evidence>
<dbReference type="InterPro" id="IPR036259">
    <property type="entry name" value="MFS_trans_sf"/>
</dbReference>
<evidence type="ECO:0000256" key="2">
    <source>
        <dbReference type="SAM" id="Phobius"/>
    </source>
</evidence>
<dbReference type="GO" id="GO:0008028">
    <property type="term" value="F:monocarboxylic acid transmembrane transporter activity"/>
    <property type="evidence" value="ECO:0007669"/>
    <property type="project" value="TreeGrafter"/>
</dbReference>
<comment type="caution">
    <text evidence="3">The sequence shown here is derived from an EMBL/GenBank/DDBJ whole genome shotgun (WGS) entry which is preliminary data.</text>
</comment>
<reference evidence="3" key="1">
    <citation type="journal article" date="2023" name="Mol. Biol. Evol.">
        <title>Third-Generation Sequencing Reveals the Adaptive Role of the Epigenome in Three Deep-Sea Polychaetes.</title>
        <authorList>
            <person name="Perez M."/>
            <person name="Aroh O."/>
            <person name="Sun Y."/>
            <person name="Lan Y."/>
            <person name="Juniper S.K."/>
            <person name="Young C.R."/>
            <person name="Angers B."/>
            <person name="Qian P.Y."/>
        </authorList>
    </citation>
    <scope>NUCLEOTIDE SEQUENCE</scope>
    <source>
        <strain evidence="3">P08H-3</strain>
    </source>
</reference>